<evidence type="ECO:0000256" key="8">
    <source>
        <dbReference type="ARBA" id="ARBA00022927"/>
    </source>
</evidence>
<keyword evidence="14" id="KW-1185">Reference proteome</keyword>
<keyword evidence="7" id="KW-0509">mRNA transport</keyword>
<dbReference type="Gene3D" id="1.10.10.2360">
    <property type="match status" value="1"/>
</dbReference>
<feature type="region of interest" description="Disordered" evidence="12">
    <location>
        <begin position="341"/>
        <end position="360"/>
    </location>
</feature>
<evidence type="ECO:0000256" key="12">
    <source>
        <dbReference type="SAM" id="MobiDB-lite"/>
    </source>
</evidence>
<dbReference type="GO" id="GO:0031965">
    <property type="term" value="C:nuclear membrane"/>
    <property type="evidence" value="ECO:0007669"/>
    <property type="project" value="UniProtKB-SubCell"/>
</dbReference>
<evidence type="ECO:0000256" key="10">
    <source>
        <dbReference type="ARBA" id="ARBA00023132"/>
    </source>
</evidence>
<proteinExistence type="inferred from homology"/>
<sequence length="1290" mass="136785">MFSSSGLGGGGMFGQSKFGSTGTGSNVFGSTTSSGFGSNFAAGGEGPEGSTIPFEPVRGSDTMVRNGEQKETPTKHVCITAMEKYKNRSIEELRVFDYLQNRKGGGTAGTTTSAFGSGLSSTTQPASGSLFGQSKPNIFGAAAPSTNAFGSTASTGNTFGATSTAFGAAKPAFGATTGGSLFGASASAPATGTSIFGASPAATSSPFGQTTQQSSGLFGSKPAFGSPAQPATGSLFGSTAQTQPQSSSLFGNTASTGGNLFGNSAATTSAGSGFSFGSTNTATTSAPAFGSTGFGQTTTTSTANPFGAKPAGTGFGFGNTATSSSGGGLFGNTSTAAKPAGTGLFGSTQPATQSTGLFGSQAQPAATGGLFGAKPAGTGLFGSTGTSAAPAFGAAAQPAPTVQQVQAPPIILGGGFDESAIQRSIIEAQLSTNPYGDGPILRGKLGYRGPPKDFTSVASNGESTDVQAELRKIAMEALLPEGNKSLNSSVSSQNGSLDKSKAMLALSPGYMSLNYKPLVSMPHLGFARPEGRSSLYLSLSKKPDSIVKDTSILNNSRNSSYKNPKEFDPSVIKRSSANNSNLDSSLIEGGSTPSDVSPAPRRRSVCFADEPDFDAPRKLNFDAVADDRPSLPTKSILVTAESRLQKTANGVADAEQNVLDRTTNNANVTVAQKDITYIVSTPEKNASQDGAGDHPILSTSLSSIDGYYTVPTLDELKASYKDGRVYIKNGLTVGRTGYGSVFWPGSFELSTLDFENLVHFRQKEVIVYPDDEKKPPLGIDLNRPAEVALERVWPYDKNTKEFIKDAAAVNAIQFRNRLERACSRMDATFVDYTLSTGTWTFSVKHFSKYGLVDDDDEDVVMDPIEIKALAKQREQLSKVQRANVPNSVKVPFREIQPTSLNSLLNGGLGGGDVSSAKPEVKPFEVGFLNKSEYDATDPKRIKLDETASIFDTSSMLFKTEVKSEEAPVQVYVPQPLVAREPVSSELLEVNPKESIASRKSMYAQAPRIQWHPNNAGLYLHRLNVPNVVGVYAIKPVPLLLDYFKRVLAQQDRSAELDQILRSEVLHFSPPSPLIQLLDSYLYFIKSGNNPDAVIDDEFEALCASVLLPPNAPNTAVEQRLRFGAWLRVKLAPYLQDIISTAREDPADATRVIFECLVHGNVVEALKQAVDYKMFNLALCLSLYKCGNSVECKTAFMQQKKDLERIFSRGSPDPYLLKIYEILAGPRDENGRPRSGLSYFQGLSWFQILGTFIWYASVPSDTLNDWVDFYDNLVKGGILPETPVNLEYLSS</sequence>
<dbReference type="SUPFAM" id="SSF82215">
    <property type="entry name" value="C-terminal autoproteolytic domain of nucleoporin nup98"/>
    <property type="match status" value="1"/>
</dbReference>
<dbReference type="Gene3D" id="3.30.1610.10">
    <property type="entry name" value="Peptidase S59, nucleoporin"/>
    <property type="match status" value="1"/>
</dbReference>
<evidence type="ECO:0000256" key="11">
    <source>
        <dbReference type="ARBA" id="ARBA00023242"/>
    </source>
</evidence>
<evidence type="ECO:0000259" key="13">
    <source>
        <dbReference type="PROSITE" id="PS51434"/>
    </source>
</evidence>
<evidence type="ECO:0000256" key="4">
    <source>
        <dbReference type="ARBA" id="ARBA00013472"/>
    </source>
</evidence>
<dbReference type="InterPro" id="IPR025574">
    <property type="entry name" value="Nucleoporin_FG_rpt"/>
</dbReference>
<dbReference type="GO" id="GO:0044614">
    <property type="term" value="C:nuclear pore cytoplasmic filaments"/>
    <property type="evidence" value="ECO:0007669"/>
    <property type="project" value="TreeGrafter"/>
</dbReference>
<evidence type="ECO:0000256" key="7">
    <source>
        <dbReference type="ARBA" id="ARBA00022816"/>
    </source>
</evidence>
<keyword evidence="9" id="KW-0811">Translocation</keyword>
<feature type="region of interest" description="Disordered" evidence="12">
    <location>
        <begin position="550"/>
        <end position="601"/>
    </location>
</feature>
<comment type="subcellular location">
    <subcellularLocation>
        <location evidence="2">Nucleus membrane</location>
        <topology evidence="2">Peripheral membrane protein</topology>
        <orientation evidence="2">Nucleoplasmic side</orientation>
    </subcellularLocation>
    <subcellularLocation>
        <location evidence="1">Nucleus</location>
        <location evidence="1">Nuclear pore complex</location>
    </subcellularLocation>
</comment>
<dbReference type="InterPro" id="IPR037665">
    <property type="entry name" value="Nucleoporin_S59-like"/>
</dbReference>
<comment type="similarity">
    <text evidence="3">Belongs to the nucleoporin GLFG family.</text>
</comment>
<dbReference type="InterPro" id="IPR021967">
    <property type="entry name" value="Nup98_C"/>
</dbReference>
<evidence type="ECO:0000313" key="15">
    <source>
        <dbReference type="WBParaSite" id="Pan_g11147.t1"/>
    </source>
</evidence>
<dbReference type="GO" id="GO:0006405">
    <property type="term" value="P:RNA export from nucleus"/>
    <property type="evidence" value="ECO:0007669"/>
    <property type="project" value="TreeGrafter"/>
</dbReference>
<dbReference type="PROSITE" id="PS51434">
    <property type="entry name" value="NUP_C"/>
    <property type="match status" value="1"/>
</dbReference>
<organism evidence="14 15">
    <name type="scientific">Panagrellus redivivus</name>
    <name type="common">Microworm</name>
    <dbReference type="NCBI Taxonomy" id="6233"/>
    <lineage>
        <taxon>Eukaryota</taxon>
        <taxon>Metazoa</taxon>
        <taxon>Ecdysozoa</taxon>
        <taxon>Nematoda</taxon>
        <taxon>Chromadorea</taxon>
        <taxon>Rhabditida</taxon>
        <taxon>Tylenchina</taxon>
        <taxon>Panagrolaimomorpha</taxon>
        <taxon>Panagrolaimoidea</taxon>
        <taxon>Panagrolaimidae</taxon>
        <taxon>Panagrellus</taxon>
    </lineage>
</organism>
<evidence type="ECO:0000256" key="5">
    <source>
        <dbReference type="ARBA" id="ARBA00022448"/>
    </source>
</evidence>
<dbReference type="Pfam" id="PF13634">
    <property type="entry name" value="Nucleoporin_FG"/>
    <property type="match status" value="3"/>
</dbReference>
<keyword evidence="6" id="KW-0068">Autocatalytic cleavage</keyword>
<keyword evidence="11" id="KW-0539">Nucleus</keyword>
<keyword evidence="8" id="KW-0653">Protein transport</keyword>
<evidence type="ECO:0000256" key="6">
    <source>
        <dbReference type="ARBA" id="ARBA00022813"/>
    </source>
</evidence>
<dbReference type="GO" id="GO:0000973">
    <property type="term" value="P:post-transcriptional tethering of RNA polymerase II gene DNA at nuclear periphery"/>
    <property type="evidence" value="ECO:0007669"/>
    <property type="project" value="TreeGrafter"/>
</dbReference>
<evidence type="ECO:0000256" key="9">
    <source>
        <dbReference type="ARBA" id="ARBA00023010"/>
    </source>
</evidence>
<feature type="compositionally biased region" description="Polar residues" evidence="12">
    <location>
        <begin position="345"/>
        <end position="360"/>
    </location>
</feature>
<dbReference type="PANTHER" id="PTHR23198">
    <property type="entry name" value="NUCLEOPORIN"/>
    <property type="match status" value="1"/>
</dbReference>
<feature type="compositionally biased region" description="Polar residues" evidence="12">
    <location>
        <begin position="201"/>
        <end position="217"/>
    </location>
</feature>
<feature type="compositionally biased region" description="Polar residues" evidence="12">
    <location>
        <begin position="551"/>
        <end position="562"/>
    </location>
</feature>
<feature type="region of interest" description="Disordered" evidence="12">
    <location>
        <begin position="201"/>
        <end position="254"/>
    </location>
</feature>
<feature type="domain" description="Peptidase S59" evidence="13">
    <location>
        <begin position="704"/>
        <end position="846"/>
    </location>
</feature>
<dbReference type="GO" id="GO:0003723">
    <property type="term" value="F:RNA binding"/>
    <property type="evidence" value="ECO:0007669"/>
    <property type="project" value="TreeGrafter"/>
</dbReference>
<feature type="compositionally biased region" description="Low complexity" evidence="12">
    <location>
        <begin position="575"/>
        <end position="586"/>
    </location>
</feature>
<dbReference type="GO" id="GO:0017056">
    <property type="term" value="F:structural constituent of nuclear pore"/>
    <property type="evidence" value="ECO:0007669"/>
    <property type="project" value="InterPro"/>
</dbReference>
<evidence type="ECO:0000256" key="1">
    <source>
        <dbReference type="ARBA" id="ARBA00004567"/>
    </source>
</evidence>
<dbReference type="GO" id="GO:0006606">
    <property type="term" value="P:protein import into nucleus"/>
    <property type="evidence" value="ECO:0007669"/>
    <property type="project" value="TreeGrafter"/>
</dbReference>
<dbReference type="Pfam" id="PF12110">
    <property type="entry name" value="Nup96"/>
    <property type="match status" value="1"/>
</dbReference>
<name>A0A7E4UP82_PANRE</name>
<dbReference type="Pfam" id="PF21240">
    <property type="entry name" value="Nup98_GLEBS"/>
    <property type="match status" value="1"/>
</dbReference>
<keyword evidence="10" id="KW-0906">Nuclear pore complex</keyword>
<dbReference type="PANTHER" id="PTHR23198:SF6">
    <property type="entry name" value="NUCLEAR PORE COMPLEX PROTEIN NUP98-NUP96"/>
    <property type="match status" value="1"/>
</dbReference>
<dbReference type="InterPro" id="IPR036903">
    <property type="entry name" value="Nup98_auto-Pept-S59_dom_sf"/>
</dbReference>
<dbReference type="FunFam" id="1.10.10.2360:FF:000001">
    <property type="entry name" value="Nuclear pore complex protein Nup98-Nup96"/>
    <property type="match status" value="1"/>
</dbReference>
<feature type="region of interest" description="Disordered" evidence="12">
    <location>
        <begin position="38"/>
        <end position="72"/>
    </location>
</feature>
<accession>A0A7E4UP82</accession>
<evidence type="ECO:0000313" key="14">
    <source>
        <dbReference type="Proteomes" id="UP000492821"/>
    </source>
</evidence>
<feature type="compositionally biased region" description="Polar residues" evidence="12">
    <location>
        <begin position="229"/>
        <end position="254"/>
    </location>
</feature>
<dbReference type="Pfam" id="PF04096">
    <property type="entry name" value="Nucleoporin2"/>
    <property type="match status" value="1"/>
</dbReference>
<dbReference type="Gene3D" id="1.25.40.690">
    <property type="match status" value="1"/>
</dbReference>
<reference evidence="15" key="2">
    <citation type="submission" date="2020-10" db="UniProtKB">
        <authorList>
            <consortium name="WormBaseParasite"/>
        </authorList>
    </citation>
    <scope>IDENTIFICATION</scope>
</reference>
<evidence type="ECO:0000256" key="2">
    <source>
        <dbReference type="ARBA" id="ARBA00004620"/>
    </source>
</evidence>
<dbReference type="Proteomes" id="UP000492821">
    <property type="component" value="Unassembled WGS sequence"/>
</dbReference>
<dbReference type="WBParaSite" id="Pan_g11147.t1">
    <property type="protein sequence ID" value="Pan_g11147.t1"/>
    <property type="gene ID" value="Pan_g11147"/>
</dbReference>
<reference evidence="14" key="1">
    <citation type="journal article" date="2013" name="Genetics">
        <title>The draft genome and transcriptome of Panagrellus redivivus are shaped by the harsh demands of a free-living lifestyle.</title>
        <authorList>
            <person name="Srinivasan J."/>
            <person name="Dillman A.R."/>
            <person name="Macchietto M.G."/>
            <person name="Heikkinen L."/>
            <person name="Lakso M."/>
            <person name="Fracchia K.M."/>
            <person name="Antoshechkin I."/>
            <person name="Mortazavi A."/>
            <person name="Wong G."/>
            <person name="Sternberg P.W."/>
        </authorList>
    </citation>
    <scope>NUCLEOTIDE SEQUENCE [LARGE SCALE GENOMIC DNA]</scope>
    <source>
        <strain evidence="14">MT8872</strain>
    </source>
</reference>
<dbReference type="InterPro" id="IPR007230">
    <property type="entry name" value="Nup98_auto-Pept-S59_dom"/>
</dbReference>
<dbReference type="GO" id="GO:0008139">
    <property type="term" value="F:nuclear localization sequence binding"/>
    <property type="evidence" value="ECO:0007669"/>
    <property type="project" value="TreeGrafter"/>
</dbReference>
<dbReference type="GO" id="GO:0034398">
    <property type="term" value="P:telomere tethering at nuclear periphery"/>
    <property type="evidence" value="ECO:0007669"/>
    <property type="project" value="TreeGrafter"/>
</dbReference>
<evidence type="ECO:0000256" key="3">
    <source>
        <dbReference type="ARBA" id="ARBA00008926"/>
    </source>
</evidence>
<protein>
    <recommendedName>
        <fullName evidence="4">Nuclear pore complex protein Nup98-Nup96</fullName>
    </recommendedName>
</protein>
<dbReference type="GO" id="GO:0051028">
    <property type="term" value="P:mRNA transport"/>
    <property type="evidence" value="ECO:0007669"/>
    <property type="project" value="UniProtKB-KW"/>
</dbReference>
<keyword evidence="5" id="KW-0813">Transport</keyword>